<evidence type="ECO:0000256" key="1">
    <source>
        <dbReference type="ARBA" id="ARBA00001971"/>
    </source>
</evidence>
<dbReference type="PRINTS" id="PR00385">
    <property type="entry name" value="P450"/>
</dbReference>
<evidence type="ECO:0000256" key="5">
    <source>
        <dbReference type="PIRSR" id="PIRSR602401-1"/>
    </source>
</evidence>
<comment type="similarity">
    <text evidence="2 6">Belongs to the cytochrome P450 family.</text>
</comment>
<dbReference type="InterPro" id="IPR036396">
    <property type="entry name" value="Cyt_P450_sf"/>
</dbReference>
<accession>A0A6A6BMX4</accession>
<protein>
    <recommendedName>
        <fullName evidence="9">Cytochrome P450 family protein</fullName>
    </recommendedName>
</protein>
<dbReference type="InterPro" id="IPR017972">
    <property type="entry name" value="Cyt_P450_CS"/>
</dbReference>
<dbReference type="AlphaFoldDB" id="A0A6A6BMX4"/>
<dbReference type="Gene3D" id="1.10.630.10">
    <property type="entry name" value="Cytochrome P450"/>
    <property type="match status" value="1"/>
</dbReference>
<dbReference type="GeneID" id="54296188"/>
<sequence length="501" mass="56833">MALLEAFLAFISHHQCAGLAAGPFLAILLYIAYQRLLSPLAGVPGPCLASLTKLWITWHSWQGDLHRVLIELHNKHGDLVRISPNEVSVADLTAIKKIYGAGSKFQKSDWYSVWQGHRKFDLFAGRDEAIHGQQRRLVSRAYSMEALKDLEHYVDDSIRTFMQNMEDRVGSPIDMGKWVQLFAFDIIGEITFSKNFGFMDAGTDDGSFGAIEMALRSAAWIGQVPCLYWVHDWLSPVIGNWLGVTARNGSLRQFALRETEARKGRGTDRKDILSKLFAVHKERPVDFDYSDLVSMASSNIFAGSDTTAISTRAIIYYLLKDTACKQRLVEEIDDFRRRGKLSDPVTLDQANEMPYLQAVMYEALRCHPAVGMTLPRVVPPGGTEIAGKYFPAGAVVGVNPWVVHRNTEVYGDDVEEFRPERWLKEEHGDMHRFFFAFGAGARTCIGKNISWMEMSKLIPTLFLRYDLQLVDPTANWTETCWWFVMQRGINVVLRRRLSDPL</sequence>
<dbReference type="PANTHER" id="PTHR24305">
    <property type="entry name" value="CYTOCHROME P450"/>
    <property type="match status" value="1"/>
</dbReference>
<evidence type="ECO:0000256" key="3">
    <source>
        <dbReference type="ARBA" id="ARBA00022723"/>
    </source>
</evidence>
<evidence type="ECO:0000256" key="4">
    <source>
        <dbReference type="ARBA" id="ARBA00023004"/>
    </source>
</evidence>
<evidence type="ECO:0000313" key="8">
    <source>
        <dbReference type="Proteomes" id="UP000799438"/>
    </source>
</evidence>
<dbReference type="PRINTS" id="PR00463">
    <property type="entry name" value="EP450I"/>
</dbReference>
<dbReference type="EMBL" id="ML995477">
    <property type="protein sequence ID" value="KAF2145426.1"/>
    <property type="molecule type" value="Genomic_DNA"/>
</dbReference>
<dbReference type="InterPro" id="IPR001128">
    <property type="entry name" value="Cyt_P450"/>
</dbReference>
<dbReference type="GO" id="GO:0020037">
    <property type="term" value="F:heme binding"/>
    <property type="evidence" value="ECO:0007669"/>
    <property type="project" value="InterPro"/>
</dbReference>
<evidence type="ECO:0008006" key="9">
    <source>
        <dbReference type="Google" id="ProtNLM"/>
    </source>
</evidence>
<dbReference type="SUPFAM" id="SSF48264">
    <property type="entry name" value="Cytochrome P450"/>
    <property type="match status" value="1"/>
</dbReference>
<dbReference type="CDD" id="cd11060">
    <property type="entry name" value="CYP57A1-like"/>
    <property type="match status" value="1"/>
</dbReference>
<evidence type="ECO:0000256" key="6">
    <source>
        <dbReference type="RuleBase" id="RU000461"/>
    </source>
</evidence>
<dbReference type="InterPro" id="IPR002401">
    <property type="entry name" value="Cyt_P450_E_grp-I"/>
</dbReference>
<organism evidence="7 8">
    <name type="scientific">Aplosporella prunicola CBS 121167</name>
    <dbReference type="NCBI Taxonomy" id="1176127"/>
    <lineage>
        <taxon>Eukaryota</taxon>
        <taxon>Fungi</taxon>
        <taxon>Dikarya</taxon>
        <taxon>Ascomycota</taxon>
        <taxon>Pezizomycotina</taxon>
        <taxon>Dothideomycetes</taxon>
        <taxon>Dothideomycetes incertae sedis</taxon>
        <taxon>Botryosphaeriales</taxon>
        <taxon>Aplosporellaceae</taxon>
        <taxon>Aplosporella</taxon>
    </lineage>
</organism>
<dbReference type="InterPro" id="IPR050121">
    <property type="entry name" value="Cytochrome_P450_monoxygenase"/>
</dbReference>
<proteinExistence type="inferred from homology"/>
<keyword evidence="6" id="KW-0503">Monooxygenase</keyword>
<dbReference type="Pfam" id="PF00067">
    <property type="entry name" value="p450"/>
    <property type="match status" value="1"/>
</dbReference>
<keyword evidence="6" id="KW-0560">Oxidoreductase</keyword>
<keyword evidence="4 5" id="KW-0408">Iron</keyword>
<evidence type="ECO:0000256" key="2">
    <source>
        <dbReference type="ARBA" id="ARBA00010617"/>
    </source>
</evidence>
<dbReference type="PANTHER" id="PTHR24305:SF232">
    <property type="entry name" value="P450, PUTATIVE (EUROFUNG)-RELATED"/>
    <property type="match status" value="1"/>
</dbReference>
<reference evidence="7" key="1">
    <citation type="journal article" date="2020" name="Stud. Mycol.">
        <title>101 Dothideomycetes genomes: a test case for predicting lifestyles and emergence of pathogens.</title>
        <authorList>
            <person name="Haridas S."/>
            <person name="Albert R."/>
            <person name="Binder M."/>
            <person name="Bloem J."/>
            <person name="Labutti K."/>
            <person name="Salamov A."/>
            <person name="Andreopoulos B."/>
            <person name="Baker S."/>
            <person name="Barry K."/>
            <person name="Bills G."/>
            <person name="Bluhm B."/>
            <person name="Cannon C."/>
            <person name="Castanera R."/>
            <person name="Culley D."/>
            <person name="Daum C."/>
            <person name="Ezra D."/>
            <person name="Gonzalez J."/>
            <person name="Henrissat B."/>
            <person name="Kuo A."/>
            <person name="Liang C."/>
            <person name="Lipzen A."/>
            <person name="Lutzoni F."/>
            <person name="Magnuson J."/>
            <person name="Mondo S."/>
            <person name="Nolan M."/>
            <person name="Ohm R."/>
            <person name="Pangilinan J."/>
            <person name="Park H.-J."/>
            <person name="Ramirez L."/>
            <person name="Alfaro M."/>
            <person name="Sun H."/>
            <person name="Tritt A."/>
            <person name="Yoshinaga Y."/>
            <person name="Zwiers L.-H."/>
            <person name="Turgeon B."/>
            <person name="Goodwin S."/>
            <person name="Spatafora J."/>
            <person name="Crous P."/>
            <person name="Grigoriev I."/>
        </authorList>
    </citation>
    <scope>NUCLEOTIDE SEQUENCE</scope>
    <source>
        <strain evidence="7">CBS 121167</strain>
    </source>
</reference>
<dbReference type="Proteomes" id="UP000799438">
    <property type="component" value="Unassembled WGS sequence"/>
</dbReference>
<dbReference type="PROSITE" id="PS00086">
    <property type="entry name" value="CYTOCHROME_P450"/>
    <property type="match status" value="1"/>
</dbReference>
<dbReference type="OrthoDB" id="3934656at2759"/>
<dbReference type="RefSeq" id="XP_033401138.1">
    <property type="nucleotide sequence ID" value="XM_033538692.1"/>
</dbReference>
<gene>
    <name evidence="7" type="ORF">K452DRAFT_264438</name>
</gene>
<name>A0A6A6BMX4_9PEZI</name>
<keyword evidence="8" id="KW-1185">Reference proteome</keyword>
<evidence type="ECO:0000313" key="7">
    <source>
        <dbReference type="EMBL" id="KAF2145426.1"/>
    </source>
</evidence>
<comment type="cofactor">
    <cofactor evidence="1 5">
        <name>heme</name>
        <dbReference type="ChEBI" id="CHEBI:30413"/>
    </cofactor>
</comment>
<feature type="binding site" description="axial binding residue" evidence="5">
    <location>
        <position position="444"/>
    </location>
    <ligand>
        <name>heme</name>
        <dbReference type="ChEBI" id="CHEBI:30413"/>
    </ligand>
    <ligandPart>
        <name>Fe</name>
        <dbReference type="ChEBI" id="CHEBI:18248"/>
    </ligandPart>
</feature>
<dbReference type="GO" id="GO:0016705">
    <property type="term" value="F:oxidoreductase activity, acting on paired donors, with incorporation or reduction of molecular oxygen"/>
    <property type="evidence" value="ECO:0007669"/>
    <property type="project" value="InterPro"/>
</dbReference>
<dbReference type="FunFam" id="1.10.630.10:FF:000050">
    <property type="entry name" value="Cytochrome P450 monooxygenase"/>
    <property type="match status" value="1"/>
</dbReference>
<dbReference type="GO" id="GO:0005506">
    <property type="term" value="F:iron ion binding"/>
    <property type="evidence" value="ECO:0007669"/>
    <property type="project" value="InterPro"/>
</dbReference>
<keyword evidence="3 5" id="KW-0479">Metal-binding</keyword>
<keyword evidence="5 6" id="KW-0349">Heme</keyword>
<dbReference type="GO" id="GO:0004497">
    <property type="term" value="F:monooxygenase activity"/>
    <property type="evidence" value="ECO:0007669"/>
    <property type="project" value="UniProtKB-KW"/>
</dbReference>